<reference evidence="2" key="1">
    <citation type="journal article" date="2019" name="Environ. Microbiol.">
        <title>Fungal ecological strategies reflected in gene transcription - a case study of two litter decomposers.</title>
        <authorList>
            <person name="Barbi F."/>
            <person name="Kohler A."/>
            <person name="Barry K."/>
            <person name="Baskaran P."/>
            <person name="Daum C."/>
            <person name="Fauchery L."/>
            <person name="Ihrmark K."/>
            <person name="Kuo A."/>
            <person name="LaButti K."/>
            <person name="Lipzen A."/>
            <person name="Morin E."/>
            <person name="Grigoriev I.V."/>
            <person name="Henrissat B."/>
            <person name="Lindahl B."/>
            <person name="Martin F."/>
        </authorList>
    </citation>
    <scope>NUCLEOTIDE SEQUENCE</scope>
    <source>
        <strain evidence="2">JB14</strain>
    </source>
</reference>
<proteinExistence type="predicted"/>
<dbReference type="Gene3D" id="2.120.10.10">
    <property type="match status" value="1"/>
</dbReference>
<keyword evidence="1" id="KW-0732">Signal</keyword>
<dbReference type="OrthoDB" id="2739686at2759"/>
<feature type="signal peptide" evidence="1">
    <location>
        <begin position="1"/>
        <end position="17"/>
    </location>
</feature>
<sequence>MRFSLLVLPFCFITALAGVALDRRVNLVPTVDPTVIELSASDAGVYPRLTELSDGSFLACYTVIGDGTKTLTVSKSTDGANTFSPLGTIAESTGDLDNCYLLQLANGDVVAAFRNHDETSAGVYTFYRITTSISTDDQRAATVTNNGLWEPFLRLSRADGSLQAYYASENSAVDQDILLRSSTDNGLTWSSTTGRDGMPGCSNLQDAAGTLICVFETTQTTGNTDSADLNIKSVTSPDEGVTWGNRSQVYIATAAEVEAAAPQIVTTTDGALVVSFYTNENDIPDSAFKIVTSSTGVTGSWSDETTVATGGNSAWPGLLALADGSVLGCAGAAQCHMITFS</sequence>
<dbReference type="PANTHER" id="PTHR38792:SF3">
    <property type="entry name" value="BNR_ASP-BOX REPEAT DOMAIN PROTEIN (AFU_ORTHOLOGUE AFUA_7G06430)-RELATED"/>
    <property type="match status" value="1"/>
</dbReference>
<dbReference type="Proteomes" id="UP000799118">
    <property type="component" value="Unassembled WGS sequence"/>
</dbReference>
<protein>
    <recommendedName>
        <fullName evidence="4">Glycoside hydrolase family 93 protein</fullName>
    </recommendedName>
</protein>
<gene>
    <name evidence="2" type="ORF">BT96DRAFT_922475</name>
</gene>
<evidence type="ECO:0000256" key="1">
    <source>
        <dbReference type="SAM" id="SignalP"/>
    </source>
</evidence>
<evidence type="ECO:0008006" key="4">
    <source>
        <dbReference type="Google" id="ProtNLM"/>
    </source>
</evidence>
<feature type="chain" id="PRO_5025562955" description="Glycoside hydrolase family 93 protein" evidence="1">
    <location>
        <begin position="18"/>
        <end position="341"/>
    </location>
</feature>
<dbReference type="InterPro" id="IPR036278">
    <property type="entry name" value="Sialidase_sf"/>
</dbReference>
<keyword evidence="3" id="KW-1185">Reference proteome</keyword>
<dbReference type="CDD" id="cd15482">
    <property type="entry name" value="Sialidase_non-viral"/>
    <property type="match status" value="1"/>
</dbReference>
<evidence type="ECO:0000313" key="3">
    <source>
        <dbReference type="Proteomes" id="UP000799118"/>
    </source>
</evidence>
<evidence type="ECO:0000313" key="2">
    <source>
        <dbReference type="EMBL" id="KAE9395910.1"/>
    </source>
</evidence>
<name>A0A6A4HDP6_9AGAR</name>
<dbReference type="AlphaFoldDB" id="A0A6A4HDP6"/>
<dbReference type="PANTHER" id="PTHR38792">
    <property type="entry name" value="BNR/ASP-BOX REPEAT DOMAIN PROTEIN (AFU_ORTHOLOGUE AFUA_7G06430)-RELATED"/>
    <property type="match status" value="1"/>
</dbReference>
<organism evidence="2 3">
    <name type="scientific">Gymnopus androsaceus JB14</name>
    <dbReference type="NCBI Taxonomy" id="1447944"/>
    <lineage>
        <taxon>Eukaryota</taxon>
        <taxon>Fungi</taxon>
        <taxon>Dikarya</taxon>
        <taxon>Basidiomycota</taxon>
        <taxon>Agaricomycotina</taxon>
        <taxon>Agaricomycetes</taxon>
        <taxon>Agaricomycetidae</taxon>
        <taxon>Agaricales</taxon>
        <taxon>Marasmiineae</taxon>
        <taxon>Omphalotaceae</taxon>
        <taxon>Gymnopus</taxon>
    </lineage>
</organism>
<dbReference type="EMBL" id="ML769522">
    <property type="protein sequence ID" value="KAE9395910.1"/>
    <property type="molecule type" value="Genomic_DNA"/>
</dbReference>
<dbReference type="SUPFAM" id="SSF50939">
    <property type="entry name" value="Sialidases"/>
    <property type="match status" value="1"/>
</dbReference>
<accession>A0A6A4HDP6</accession>